<name>A0AAN7HMK3_9PEZI</name>
<dbReference type="EMBL" id="MU857612">
    <property type="protein sequence ID" value="KAK4250622.1"/>
    <property type="molecule type" value="Genomic_DNA"/>
</dbReference>
<accession>A0AAN7HMK3</accession>
<reference evidence="2" key="2">
    <citation type="submission" date="2023-05" db="EMBL/GenBank/DDBJ databases">
        <authorList>
            <consortium name="Lawrence Berkeley National Laboratory"/>
            <person name="Steindorff A."/>
            <person name="Hensen N."/>
            <person name="Bonometti L."/>
            <person name="Westerberg I."/>
            <person name="Brannstrom I.O."/>
            <person name="Guillou S."/>
            <person name="Cros-Aarteil S."/>
            <person name="Calhoun S."/>
            <person name="Haridas S."/>
            <person name="Kuo A."/>
            <person name="Mondo S."/>
            <person name="Pangilinan J."/>
            <person name="Riley R."/>
            <person name="Labutti K."/>
            <person name="Andreopoulos B."/>
            <person name="Lipzen A."/>
            <person name="Chen C."/>
            <person name="Yanf M."/>
            <person name="Daum C."/>
            <person name="Ng V."/>
            <person name="Clum A."/>
            <person name="Ohm R."/>
            <person name="Martin F."/>
            <person name="Silar P."/>
            <person name="Natvig D."/>
            <person name="Lalanne C."/>
            <person name="Gautier V."/>
            <person name="Ament-Velasquez S.L."/>
            <person name="Kruys A."/>
            <person name="Hutchinson M.I."/>
            <person name="Powell A.J."/>
            <person name="Barry K."/>
            <person name="Miller A.N."/>
            <person name="Grigoriev I.V."/>
            <person name="Debuchy R."/>
            <person name="Gladieux P."/>
            <person name="Thoren M.H."/>
            <person name="Johannesson H."/>
        </authorList>
    </citation>
    <scope>NUCLEOTIDE SEQUENCE</scope>
    <source>
        <strain evidence="2">CBS 359.72</strain>
    </source>
</reference>
<sequence>MPTYYSPPPTPSTTSSSAPYRNRSNSFSHSTSTSRGTTNTTATSSSSSRSRPSISAGGVTHEGTAAGAHKKPPYLFLGSIAAASLLAHKYWPKGYPYSEKEDWELSDLALRAKQRRLAEKAEKAEKAAAATSGRQAAAGGSRHRRGRGRCCCCDAEYGGDCCPYDGGAEGLLSVDGDGRRGRSPYRPITNGGYGHYFKYDDLGWDGAGGRLRSWTGRRDRSRARNDRDWVHGASGYLEPLYRRDSSCKRVGPPTTTAGHQHLAITDQYLLENSSSATGVSRAGLGHYSDRSLSNVGSLAWGSTQLRYHDDDDHPGEAVYGYRDIPARPRRASFDLSGDKRYGEGYDWYR</sequence>
<comment type="caution">
    <text evidence="2">The sequence shown here is derived from an EMBL/GenBank/DDBJ whole genome shotgun (WGS) entry which is preliminary data.</text>
</comment>
<gene>
    <name evidence="2" type="ORF">C7999DRAFT_28957</name>
</gene>
<feature type="compositionally biased region" description="Low complexity" evidence="1">
    <location>
        <begin position="12"/>
        <end position="55"/>
    </location>
</feature>
<organism evidence="2 3">
    <name type="scientific">Corynascus novoguineensis</name>
    <dbReference type="NCBI Taxonomy" id="1126955"/>
    <lineage>
        <taxon>Eukaryota</taxon>
        <taxon>Fungi</taxon>
        <taxon>Dikarya</taxon>
        <taxon>Ascomycota</taxon>
        <taxon>Pezizomycotina</taxon>
        <taxon>Sordariomycetes</taxon>
        <taxon>Sordariomycetidae</taxon>
        <taxon>Sordariales</taxon>
        <taxon>Chaetomiaceae</taxon>
        <taxon>Corynascus</taxon>
    </lineage>
</organism>
<feature type="compositionally biased region" description="Low complexity" evidence="1">
    <location>
        <begin position="127"/>
        <end position="140"/>
    </location>
</feature>
<feature type="region of interest" description="Disordered" evidence="1">
    <location>
        <begin position="1"/>
        <end position="68"/>
    </location>
</feature>
<dbReference type="Proteomes" id="UP001303647">
    <property type="component" value="Unassembled WGS sequence"/>
</dbReference>
<evidence type="ECO:0000313" key="3">
    <source>
        <dbReference type="Proteomes" id="UP001303647"/>
    </source>
</evidence>
<feature type="compositionally biased region" description="Pro residues" evidence="1">
    <location>
        <begin position="1"/>
        <end position="11"/>
    </location>
</feature>
<evidence type="ECO:0000313" key="2">
    <source>
        <dbReference type="EMBL" id="KAK4250622.1"/>
    </source>
</evidence>
<keyword evidence="3" id="KW-1185">Reference proteome</keyword>
<feature type="region of interest" description="Disordered" evidence="1">
    <location>
        <begin position="125"/>
        <end position="144"/>
    </location>
</feature>
<reference evidence="2" key="1">
    <citation type="journal article" date="2023" name="Mol. Phylogenet. Evol.">
        <title>Genome-scale phylogeny and comparative genomics of the fungal order Sordariales.</title>
        <authorList>
            <person name="Hensen N."/>
            <person name="Bonometti L."/>
            <person name="Westerberg I."/>
            <person name="Brannstrom I.O."/>
            <person name="Guillou S."/>
            <person name="Cros-Aarteil S."/>
            <person name="Calhoun S."/>
            <person name="Haridas S."/>
            <person name="Kuo A."/>
            <person name="Mondo S."/>
            <person name="Pangilinan J."/>
            <person name="Riley R."/>
            <person name="LaButti K."/>
            <person name="Andreopoulos B."/>
            <person name="Lipzen A."/>
            <person name="Chen C."/>
            <person name="Yan M."/>
            <person name="Daum C."/>
            <person name="Ng V."/>
            <person name="Clum A."/>
            <person name="Steindorff A."/>
            <person name="Ohm R.A."/>
            <person name="Martin F."/>
            <person name="Silar P."/>
            <person name="Natvig D.O."/>
            <person name="Lalanne C."/>
            <person name="Gautier V."/>
            <person name="Ament-Velasquez S.L."/>
            <person name="Kruys A."/>
            <person name="Hutchinson M.I."/>
            <person name="Powell A.J."/>
            <person name="Barry K."/>
            <person name="Miller A.N."/>
            <person name="Grigoriev I.V."/>
            <person name="Debuchy R."/>
            <person name="Gladieux P."/>
            <person name="Hiltunen Thoren M."/>
            <person name="Johannesson H."/>
        </authorList>
    </citation>
    <scope>NUCLEOTIDE SEQUENCE</scope>
    <source>
        <strain evidence="2">CBS 359.72</strain>
    </source>
</reference>
<dbReference type="AlphaFoldDB" id="A0AAN7HMK3"/>
<protein>
    <submittedName>
        <fullName evidence="2">Uncharacterized protein</fullName>
    </submittedName>
</protein>
<proteinExistence type="predicted"/>
<evidence type="ECO:0000256" key="1">
    <source>
        <dbReference type="SAM" id="MobiDB-lite"/>
    </source>
</evidence>